<sequence length="50" mass="5605">MKTGECRHGPAGEIGDPVHREIAVERTDADADVLGSRQWVSAMLRERQWS</sequence>
<reference evidence="1 2" key="1">
    <citation type="submission" date="2012-10" db="EMBL/GenBank/DDBJ databases">
        <title>Genome assembly of Amycolatopsis azurea DSM 43854.</title>
        <authorList>
            <person name="Khatri I."/>
            <person name="Kaur I."/>
            <person name="Subramanian S."/>
            <person name="Mayilraj S."/>
        </authorList>
    </citation>
    <scope>NUCLEOTIDE SEQUENCE [LARGE SCALE GENOMIC DNA]</scope>
    <source>
        <strain evidence="1 2">DSM 43854</strain>
    </source>
</reference>
<protein>
    <submittedName>
        <fullName evidence="1">Uncharacterized protein</fullName>
    </submittedName>
</protein>
<name>M2QA43_9PSEU</name>
<proteinExistence type="predicted"/>
<dbReference type="EMBL" id="ANMG01000073">
    <property type="protein sequence ID" value="EMD23551.1"/>
    <property type="molecule type" value="Genomic_DNA"/>
</dbReference>
<dbReference type="AlphaFoldDB" id="M2QA43"/>
<organism evidence="1 2">
    <name type="scientific">Amycolatopsis azurea DSM 43854</name>
    <dbReference type="NCBI Taxonomy" id="1238180"/>
    <lineage>
        <taxon>Bacteria</taxon>
        <taxon>Bacillati</taxon>
        <taxon>Actinomycetota</taxon>
        <taxon>Actinomycetes</taxon>
        <taxon>Pseudonocardiales</taxon>
        <taxon>Pseudonocardiaceae</taxon>
        <taxon>Amycolatopsis</taxon>
    </lineage>
</organism>
<accession>M2QA43</accession>
<evidence type="ECO:0000313" key="2">
    <source>
        <dbReference type="Proteomes" id="UP000014137"/>
    </source>
</evidence>
<evidence type="ECO:0000313" key="1">
    <source>
        <dbReference type="EMBL" id="EMD23551.1"/>
    </source>
</evidence>
<dbReference type="Proteomes" id="UP000014137">
    <property type="component" value="Unassembled WGS sequence"/>
</dbReference>
<comment type="caution">
    <text evidence="1">The sequence shown here is derived from an EMBL/GenBank/DDBJ whole genome shotgun (WGS) entry which is preliminary data.</text>
</comment>
<gene>
    <name evidence="1" type="ORF">C791_7201</name>
</gene>